<dbReference type="EMBL" id="JACYXC010000001">
    <property type="protein sequence ID" value="MBH5334305.1"/>
    <property type="molecule type" value="Genomic_DNA"/>
</dbReference>
<dbReference type="Pfam" id="PF12686">
    <property type="entry name" value="DUF3800"/>
    <property type="match status" value="1"/>
</dbReference>
<protein>
    <submittedName>
        <fullName evidence="2">DUF3800 domain-containing protein</fullName>
    </submittedName>
</protein>
<gene>
    <name evidence="2" type="ORF">IHE55_05590</name>
</gene>
<name>A0ABS0NGJ3_9ACTN</name>
<dbReference type="InterPro" id="IPR024524">
    <property type="entry name" value="DUF3800"/>
</dbReference>
<accession>A0ABS0NGJ3</accession>
<proteinExistence type="predicted"/>
<evidence type="ECO:0000313" key="2">
    <source>
        <dbReference type="EMBL" id="MBH5334305.1"/>
    </source>
</evidence>
<sequence length="314" mass="34726">MYLCYFDEAGNGQVVTAEKPDSQPAMVIGGFAVPEARLHALVRGFMELKRSYMPCLAKEGVRPLQVIRHELKGDTVRRKYRHGGRNHARWADRLISDLLSLLEEHDCRVLARAWVLREDTVNDAEGMYLSSVRSLCEDFEHYLAQRGGQGVAVLDSRSYVKNVKNVDCVTAEKFRQGADRLPHLAEAPVFGHSDTHAGLQIADLVVWGILFPAVCTTYADDLTWNVHCHPGHAAAREHCPRLGRLQYRYEVRPGKWTGGVVVSDQRGHRSARELFTQSGDLSNGVPAPARPADEVLAPVTAEPPSAAGLAETVS</sequence>
<keyword evidence="3" id="KW-1185">Reference proteome</keyword>
<evidence type="ECO:0000256" key="1">
    <source>
        <dbReference type="SAM" id="MobiDB-lite"/>
    </source>
</evidence>
<evidence type="ECO:0000313" key="3">
    <source>
        <dbReference type="Proteomes" id="UP000807371"/>
    </source>
</evidence>
<feature type="region of interest" description="Disordered" evidence="1">
    <location>
        <begin position="275"/>
        <end position="314"/>
    </location>
</feature>
<comment type="caution">
    <text evidence="2">The sequence shown here is derived from an EMBL/GenBank/DDBJ whole genome shotgun (WGS) entry which is preliminary data.</text>
</comment>
<reference evidence="2 3" key="1">
    <citation type="submission" date="2020-09" db="EMBL/GenBank/DDBJ databases">
        <title>Biosynthesis of the nuclear factor of activated T cells inhibitor NFAT-133 and its congeners in Streptomyces pactum.</title>
        <authorList>
            <person name="Zhou W."/>
            <person name="Posri P."/>
            <person name="Abugrain M.E."/>
            <person name="Weisberg A.J."/>
            <person name="Chang J.H."/>
            <person name="Mahmud T."/>
        </authorList>
    </citation>
    <scope>NUCLEOTIDE SEQUENCE [LARGE SCALE GENOMIC DNA]</scope>
    <source>
        <strain evidence="2 3">ATCC 27456</strain>
    </source>
</reference>
<organism evidence="2 3">
    <name type="scientific">Streptomyces pactum</name>
    <dbReference type="NCBI Taxonomy" id="68249"/>
    <lineage>
        <taxon>Bacteria</taxon>
        <taxon>Bacillati</taxon>
        <taxon>Actinomycetota</taxon>
        <taxon>Actinomycetes</taxon>
        <taxon>Kitasatosporales</taxon>
        <taxon>Streptomycetaceae</taxon>
        <taxon>Streptomyces</taxon>
    </lineage>
</organism>
<dbReference type="Proteomes" id="UP000807371">
    <property type="component" value="Unassembled WGS sequence"/>
</dbReference>
<dbReference type="RefSeq" id="WP_197988019.1">
    <property type="nucleotide sequence ID" value="NZ_JACYXC010000001.1"/>
</dbReference>